<organism evidence="1 2">
    <name type="scientific">Prorocentrum cordatum</name>
    <dbReference type="NCBI Taxonomy" id="2364126"/>
    <lineage>
        <taxon>Eukaryota</taxon>
        <taxon>Sar</taxon>
        <taxon>Alveolata</taxon>
        <taxon>Dinophyceae</taxon>
        <taxon>Prorocentrales</taxon>
        <taxon>Prorocentraceae</taxon>
        <taxon>Prorocentrum</taxon>
    </lineage>
</organism>
<reference evidence="1" key="1">
    <citation type="submission" date="2023-10" db="EMBL/GenBank/DDBJ databases">
        <authorList>
            <person name="Chen Y."/>
            <person name="Shah S."/>
            <person name="Dougan E. K."/>
            <person name="Thang M."/>
            <person name="Chan C."/>
        </authorList>
    </citation>
    <scope>NUCLEOTIDE SEQUENCE [LARGE SCALE GENOMIC DNA]</scope>
</reference>
<accession>A0ABN9TBI4</accession>
<protein>
    <submittedName>
        <fullName evidence="1">Uncharacterized protein</fullName>
    </submittedName>
</protein>
<evidence type="ECO:0000313" key="1">
    <source>
        <dbReference type="EMBL" id="CAK0842512.1"/>
    </source>
</evidence>
<proteinExistence type="predicted"/>
<dbReference type="Proteomes" id="UP001189429">
    <property type="component" value="Unassembled WGS sequence"/>
</dbReference>
<dbReference type="SUPFAM" id="SSF50814">
    <property type="entry name" value="Lipocalins"/>
    <property type="match status" value="1"/>
</dbReference>
<sequence>MHRVALEQAPWPSWEFQQDGDFFLFMNHSFLGSMREEFEVGGAEYEAVDLRRQLLRCRAFWEDGTLVLEKCSPQGRFREERLIDDDGLLRFTLRSLEGGGGARFGRTFERRQARPFC</sequence>
<name>A0ABN9TBI4_9DINO</name>
<dbReference type="EMBL" id="CAUYUJ010014524">
    <property type="protein sequence ID" value="CAK0842512.1"/>
    <property type="molecule type" value="Genomic_DNA"/>
</dbReference>
<dbReference type="InterPro" id="IPR012674">
    <property type="entry name" value="Calycin"/>
</dbReference>
<gene>
    <name evidence="1" type="ORF">PCOR1329_LOCUS37316</name>
</gene>
<comment type="caution">
    <text evidence="1">The sequence shown here is derived from an EMBL/GenBank/DDBJ whole genome shotgun (WGS) entry which is preliminary data.</text>
</comment>
<keyword evidence="2" id="KW-1185">Reference proteome</keyword>
<evidence type="ECO:0000313" key="2">
    <source>
        <dbReference type="Proteomes" id="UP001189429"/>
    </source>
</evidence>